<accession>A0AAE8HT19</accession>
<evidence type="ECO:0000313" key="4">
    <source>
        <dbReference type="Proteomes" id="UP000199140"/>
    </source>
</evidence>
<dbReference type="EMBL" id="FOPK01000013">
    <property type="protein sequence ID" value="SFH07612.1"/>
    <property type="molecule type" value="Genomic_DNA"/>
</dbReference>
<proteinExistence type="predicted"/>
<dbReference type="AlphaFoldDB" id="A0AAE8HT19"/>
<dbReference type="Proteomes" id="UP000185487">
    <property type="component" value="Chromosome"/>
</dbReference>
<reference evidence="1 3" key="1">
    <citation type="submission" date="2016-04" db="EMBL/GenBank/DDBJ databases">
        <title>Complete genome sequencing and analysis of CBMB27, Methylobacterium phyllosphaerae isolated from leaf tissues of rice (Oryza sativa L.).</title>
        <authorList>
            <person name="Lee Y."/>
            <person name="Hwangbo K."/>
            <person name="Chung H."/>
            <person name="Yoo J."/>
            <person name="Kim K.Y."/>
            <person name="Sa T.M."/>
            <person name="Um Y."/>
            <person name="Madhaiyan M."/>
        </authorList>
    </citation>
    <scope>NUCLEOTIDE SEQUENCE [LARGE SCALE GENOMIC DNA]</scope>
    <source>
        <strain evidence="1 3">CBMB27</strain>
    </source>
</reference>
<evidence type="ECO:0000313" key="2">
    <source>
        <dbReference type="EMBL" id="SFH07612.1"/>
    </source>
</evidence>
<organism evidence="2 4">
    <name type="scientific">Methylobacterium phyllosphaerae</name>
    <dbReference type="NCBI Taxonomy" id="418223"/>
    <lineage>
        <taxon>Bacteria</taxon>
        <taxon>Pseudomonadati</taxon>
        <taxon>Pseudomonadota</taxon>
        <taxon>Alphaproteobacteria</taxon>
        <taxon>Hyphomicrobiales</taxon>
        <taxon>Methylobacteriaceae</taxon>
        <taxon>Methylobacterium</taxon>
    </lineage>
</organism>
<dbReference type="Proteomes" id="UP000199140">
    <property type="component" value="Unassembled WGS sequence"/>
</dbReference>
<dbReference type="RefSeq" id="WP_075381335.1">
    <property type="nucleotide sequence ID" value="NZ_CP015367.1"/>
</dbReference>
<evidence type="ECO:0000313" key="1">
    <source>
        <dbReference type="EMBL" id="APT33950.1"/>
    </source>
</evidence>
<sequence length="84" mass="8813">MQTASFEDRAGGRRDVSAHLRQIAAVTGVPVAAFFGTPASRPRADLIELIRLWQSVADEEGRIEILAVARARAASAKDGGAAPA</sequence>
<reference evidence="2 4" key="2">
    <citation type="submission" date="2016-10" db="EMBL/GenBank/DDBJ databases">
        <authorList>
            <person name="Varghese N."/>
            <person name="Submissions S."/>
        </authorList>
    </citation>
    <scope>NUCLEOTIDE SEQUENCE [LARGE SCALE GENOMIC DNA]</scope>
    <source>
        <strain evidence="2 4">CBMB27</strain>
    </source>
</reference>
<dbReference type="EMBL" id="CP015367">
    <property type="protein sequence ID" value="APT33950.1"/>
    <property type="molecule type" value="Genomic_DNA"/>
</dbReference>
<name>A0AAE8HT19_9HYPH</name>
<evidence type="ECO:0000313" key="3">
    <source>
        <dbReference type="Proteomes" id="UP000185487"/>
    </source>
</evidence>
<protein>
    <submittedName>
        <fullName evidence="2">Uncharacterized protein</fullName>
    </submittedName>
</protein>
<keyword evidence="3" id="KW-1185">Reference proteome</keyword>
<dbReference type="KEGG" id="mphy:MCBMB27_04659"/>
<gene>
    <name evidence="1" type="ORF">MCBMB27_04659</name>
    <name evidence="2" type="ORF">SAMN05192567_113111</name>
</gene>